<feature type="domain" description="HTH araC/xylS-type" evidence="1">
    <location>
        <begin position="1"/>
        <end position="64"/>
    </location>
</feature>
<evidence type="ECO:0000259" key="1">
    <source>
        <dbReference type="PROSITE" id="PS01124"/>
    </source>
</evidence>
<reference evidence="2" key="1">
    <citation type="journal article" date="2021" name="Proc. Natl. Acad. Sci. U.S.A.">
        <title>A Catalog of Tens of Thousands of Viruses from Human Metagenomes Reveals Hidden Associations with Chronic Diseases.</title>
        <authorList>
            <person name="Tisza M.J."/>
            <person name="Buck C.B."/>
        </authorList>
    </citation>
    <scope>NUCLEOTIDE SEQUENCE</scope>
    <source>
        <strain evidence="2">Ct5co22</strain>
    </source>
</reference>
<proteinExistence type="predicted"/>
<sequence length="84" mass="9342">MKEKRVSALNAEIAEKRRLMRAAYGKACISPTELAAEVGYSPHARFGDMWAQRNGIPPVQLGPRKRVYEIDLVAKAIVQARGMC</sequence>
<protein>
    <recommendedName>
        <fullName evidence="1">HTH araC/xylS-type domain-containing protein</fullName>
    </recommendedName>
</protein>
<organism evidence="2">
    <name type="scientific">Siphoviridae sp. ct5co22</name>
    <dbReference type="NCBI Taxonomy" id="2826294"/>
    <lineage>
        <taxon>Viruses</taxon>
        <taxon>Duplodnaviria</taxon>
        <taxon>Heunggongvirae</taxon>
        <taxon>Uroviricota</taxon>
        <taxon>Caudoviricetes</taxon>
    </lineage>
</organism>
<accession>A0A8S5QVD5</accession>
<dbReference type="GO" id="GO:0003700">
    <property type="term" value="F:DNA-binding transcription factor activity"/>
    <property type="evidence" value="ECO:0007669"/>
    <property type="project" value="InterPro"/>
</dbReference>
<name>A0A8S5QVD5_9CAUD</name>
<dbReference type="PROSITE" id="PS01124">
    <property type="entry name" value="HTH_ARAC_FAMILY_2"/>
    <property type="match status" value="1"/>
</dbReference>
<dbReference type="InterPro" id="IPR018060">
    <property type="entry name" value="HTH_AraC"/>
</dbReference>
<dbReference type="GO" id="GO:0043565">
    <property type="term" value="F:sequence-specific DNA binding"/>
    <property type="evidence" value="ECO:0007669"/>
    <property type="project" value="InterPro"/>
</dbReference>
<dbReference type="EMBL" id="BK015735">
    <property type="protein sequence ID" value="DAE22612.1"/>
    <property type="molecule type" value="Genomic_DNA"/>
</dbReference>
<evidence type="ECO:0000313" key="2">
    <source>
        <dbReference type="EMBL" id="DAE22612.1"/>
    </source>
</evidence>